<proteinExistence type="predicted"/>
<name>A0A8S5NQY9_9CAUD</name>
<evidence type="ECO:0000313" key="1">
    <source>
        <dbReference type="EMBL" id="DAD97221.1"/>
    </source>
</evidence>
<organism evidence="1">
    <name type="scientific">Siphoviridae sp. ctWsj12</name>
    <dbReference type="NCBI Taxonomy" id="2826363"/>
    <lineage>
        <taxon>Viruses</taxon>
        <taxon>Duplodnaviria</taxon>
        <taxon>Heunggongvirae</taxon>
        <taxon>Uroviricota</taxon>
        <taxon>Caudoviricetes</taxon>
    </lineage>
</organism>
<dbReference type="EMBL" id="BK015233">
    <property type="protein sequence ID" value="DAD97221.1"/>
    <property type="molecule type" value="Genomic_DNA"/>
</dbReference>
<accession>A0A8S5NQY9</accession>
<sequence>MKLFISKFASAVFLFRIYCCSYNIYLVYFKYIKTRGVEQICR</sequence>
<protein>
    <submittedName>
        <fullName evidence="1">Uncharacterized protein</fullName>
    </submittedName>
</protein>
<reference evidence="1" key="1">
    <citation type="journal article" date="2021" name="Proc. Natl. Acad. Sci. U.S.A.">
        <title>A Catalog of Tens of Thousands of Viruses from Human Metagenomes Reveals Hidden Associations with Chronic Diseases.</title>
        <authorList>
            <person name="Tisza M.J."/>
            <person name="Buck C.B."/>
        </authorList>
    </citation>
    <scope>NUCLEOTIDE SEQUENCE</scope>
    <source>
        <strain evidence="1">CtWsj12</strain>
    </source>
</reference>